<dbReference type="Pfam" id="PF13349">
    <property type="entry name" value="DUF4097"/>
    <property type="match status" value="1"/>
</dbReference>
<keyword evidence="2" id="KW-0472">Membrane</keyword>
<keyword evidence="2" id="KW-1133">Transmembrane helix</keyword>
<dbReference type="EMBL" id="MKXG01000207">
    <property type="protein sequence ID" value="PJZ15922.1"/>
    <property type="molecule type" value="Genomic_DNA"/>
</dbReference>
<sequence>MLDLGLLSCDNQNTSSTWRKKGKRVLKVSILVVILALVIGASLMFRKGNAGPIVQKELTHQQFNQIDVNVANANIKIQKGDSYRVIYNGREKMVPAVKVENSVLKVERNNGSVNINANIFDLFKKNSIVPTITIEIPKKKLDKVTIDSSNGNVTVKDLALKRGQIDTSNGSVVVRNSVAQGYDLDTSNGRITVNGQDEGDTYSQNDVGDNVLEIDTSNGNITVN</sequence>
<dbReference type="AlphaFoldDB" id="A0A2M9WLH6"/>
<evidence type="ECO:0000313" key="5">
    <source>
        <dbReference type="EMBL" id="PJZ15922.1"/>
    </source>
</evidence>
<gene>
    <name evidence="5" type="ORF">BHU41_00880</name>
    <name evidence="4" type="ORF">GTK63_05080</name>
</gene>
<reference evidence="4 7" key="2">
    <citation type="submission" date="2020-01" db="EMBL/GenBank/DDBJ databases">
        <title>Vaginal microbiome of pregnant Indian women: Insights into the genome of dominants Lactobacillus species.</title>
        <authorList>
            <person name="Das B."/>
            <person name="Mehta O."/>
            <person name="Ghosh T.S."/>
            <person name="Kothidar A."/>
            <person name="Gowtham M.R."/>
            <person name="Mitra R."/>
            <person name="Kshetrapal P."/>
            <person name="Wadhwa N."/>
            <person name="Thiruvengadam R."/>
            <person name="Nair G.B."/>
            <person name="Bhatnagar S."/>
            <person name="Pore S."/>
        </authorList>
    </citation>
    <scope>NUCLEOTIDE SEQUENCE [LARGE SCALE GENOMIC DNA]</scope>
    <source>
        <strain evidence="4 7">Indica2</strain>
    </source>
</reference>
<name>A0A2M9WLH6_9LACO</name>
<dbReference type="EMBL" id="WWFF01000006">
    <property type="protein sequence ID" value="MYN53698.1"/>
    <property type="molecule type" value="Genomic_DNA"/>
</dbReference>
<feature type="domain" description="DUF4097" evidence="3">
    <location>
        <begin position="64"/>
        <end position="195"/>
    </location>
</feature>
<dbReference type="Proteomes" id="UP000460132">
    <property type="component" value="Unassembled WGS sequence"/>
</dbReference>
<reference evidence="5 6" key="1">
    <citation type="submission" date="2016-10" db="EMBL/GenBank/DDBJ databases">
        <title>WGS of isloates from the oral cavity of healthy individuals.</title>
        <authorList>
            <person name="Sharma S."/>
            <person name="Pal V.K."/>
            <person name="Patil P.B."/>
            <person name="Korpole S."/>
            <person name="Grover V."/>
        </authorList>
    </citation>
    <scope>NUCLEOTIDE SEQUENCE [LARGE SCALE GENOMIC DNA]</scope>
    <source>
        <strain evidence="5 6">DISK12</strain>
    </source>
</reference>
<evidence type="ECO:0000259" key="3">
    <source>
        <dbReference type="Pfam" id="PF13349"/>
    </source>
</evidence>
<evidence type="ECO:0000313" key="4">
    <source>
        <dbReference type="EMBL" id="MYN53698.1"/>
    </source>
</evidence>
<evidence type="ECO:0000256" key="2">
    <source>
        <dbReference type="SAM" id="Phobius"/>
    </source>
</evidence>
<feature type="transmembrane region" description="Helical" evidence="2">
    <location>
        <begin position="25"/>
        <end position="45"/>
    </location>
</feature>
<accession>A0A2M9WLH6</accession>
<feature type="compositionally biased region" description="Polar residues" evidence="1">
    <location>
        <begin position="189"/>
        <end position="207"/>
    </location>
</feature>
<proteinExistence type="predicted"/>
<dbReference type="Gene3D" id="2.160.20.120">
    <property type="match status" value="1"/>
</dbReference>
<dbReference type="RefSeq" id="WP_100733051.1">
    <property type="nucleotide sequence ID" value="NZ_JAATOH010000035.1"/>
</dbReference>
<evidence type="ECO:0000313" key="7">
    <source>
        <dbReference type="Proteomes" id="UP000460132"/>
    </source>
</evidence>
<organism evidence="5 6">
    <name type="scientific">Lactobacillus crispatus</name>
    <dbReference type="NCBI Taxonomy" id="47770"/>
    <lineage>
        <taxon>Bacteria</taxon>
        <taxon>Bacillati</taxon>
        <taxon>Bacillota</taxon>
        <taxon>Bacilli</taxon>
        <taxon>Lactobacillales</taxon>
        <taxon>Lactobacillaceae</taxon>
        <taxon>Lactobacillus</taxon>
    </lineage>
</organism>
<dbReference type="Proteomes" id="UP000231914">
    <property type="component" value="Unassembled WGS sequence"/>
</dbReference>
<evidence type="ECO:0000313" key="6">
    <source>
        <dbReference type="Proteomes" id="UP000231914"/>
    </source>
</evidence>
<evidence type="ECO:0000256" key="1">
    <source>
        <dbReference type="SAM" id="MobiDB-lite"/>
    </source>
</evidence>
<protein>
    <submittedName>
        <fullName evidence="4">DUF4097 family beta strand repeat protein</fullName>
    </submittedName>
</protein>
<feature type="region of interest" description="Disordered" evidence="1">
    <location>
        <begin position="189"/>
        <end position="210"/>
    </location>
</feature>
<keyword evidence="2" id="KW-0812">Transmembrane</keyword>
<dbReference type="InterPro" id="IPR025164">
    <property type="entry name" value="Toastrack_DUF4097"/>
</dbReference>
<comment type="caution">
    <text evidence="5">The sequence shown here is derived from an EMBL/GenBank/DDBJ whole genome shotgun (WGS) entry which is preliminary data.</text>
</comment>